<feature type="transmembrane region" description="Helical" evidence="10">
    <location>
        <begin position="20"/>
        <end position="43"/>
    </location>
</feature>
<dbReference type="PANTHER" id="PTHR43394:SF1">
    <property type="entry name" value="ATP-BINDING CASSETTE SUB-FAMILY B MEMBER 10, MITOCHONDRIAL"/>
    <property type="match status" value="1"/>
</dbReference>
<comment type="caution">
    <text evidence="13">The sequence shown here is derived from an EMBL/GenBank/DDBJ whole genome shotgun (WGS) entry which is preliminary data.</text>
</comment>
<dbReference type="PROSITE" id="PS50893">
    <property type="entry name" value="ABC_TRANSPORTER_2"/>
    <property type="match status" value="1"/>
</dbReference>
<evidence type="ECO:0000256" key="8">
    <source>
        <dbReference type="ARBA" id="ARBA00022989"/>
    </source>
</evidence>
<dbReference type="Pfam" id="PF00005">
    <property type="entry name" value="ABC_tran"/>
    <property type="match status" value="1"/>
</dbReference>
<dbReference type="AlphaFoldDB" id="A0A413YR64"/>
<feature type="transmembrane region" description="Helical" evidence="10">
    <location>
        <begin position="163"/>
        <end position="179"/>
    </location>
</feature>
<dbReference type="EMBL" id="QSHM01000020">
    <property type="protein sequence ID" value="RHC11549.1"/>
    <property type="molecule type" value="Genomic_DNA"/>
</dbReference>
<accession>A0A413YR64</accession>
<dbReference type="CDD" id="cd07346">
    <property type="entry name" value="ABC_6TM_exporters"/>
    <property type="match status" value="1"/>
</dbReference>
<keyword evidence="6" id="KW-0378">Hydrolase</keyword>
<evidence type="ECO:0000256" key="9">
    <source>
        <dbReference type="ARBA" id="ARBA00023136"/>
    </source>
</evidence>
<evidence type="ECO:0000259" key="11">
    <source>
        <dbReference type="PROSITE" id="PS50893"/>
    </source>
</evidence>
<feature type="transmembrane region" description="Helical" evidence="10">
    <location>
        <begin position="239"/>
        <end position="267"/>
    </location>
</feature>
<gene>
    <name evidence="13" type="ORF">DW858_12930</name>
</gene>
<dbReference type="InterPro" id="IPR003439">
    <property type="entry name" value="ABC_transporter-like_ATP-bd"/>
</dbReference>
<keyword evidence="7 13" id="KW-0067">ATP-binding</keyword>
<dbReference type="Gene3D" id="1.20.1560.10">
    <property type="entry name" value="ABC transporter type 1, transmembrane domain"/>
    <property type="match status" value="1"/>
</dbReference>
<dbReference type="PROSITE" id="PS50929">
    <property type="entry name" value="ABC_TM1F"/>
    <property type="match status" value="1"/>
</dbReference>
<evidence type="ECO:0000256" key="4">
    <source>
        <dbReference type="ARBA" id="ARBA00022692"/>
    </source>
</evidence>
<dbReference type="FunFam" id="3.40.50.300:FF:000299">
    <property type="entry name" value="ABC transporter ATP-binding protein/permease"/>
    <property type="match status" value="1"/>
</dbReference>
<evidence type="ECO:0000256" key="6">
    <source>
        <dbReference type="ARBA" id="ARBA00022807"/>
    </source>
</evidence>
<feature type="transmembrane region" description="Helical" evidence="10">
    <location>
        <begin position="140"/>
        <end position="157"/>
    </location>
</feature>
<evidence type="ECO:0000256" key="3">
    <source>
        <dbReference type="ARBA" id="ARBA00022475"/>
    </source>
</evidence>
<dbReference type="Gene3D" id="3.40.50.300">
    <property type="entry name" value="P-loop containing nucleotide triphosphate hydrolases"/>
    <property type="match status" value="1"/>
</dbReference>
<dbReference type="InterPro" id="IPR039421">
    <property type="entry name" value="Type_1_exporter"/>
</dbReference>
<organism evidence="13 14">
    <name type="scientific">Lachnospira eligens</name>
    <dbReference type="NCBI Taxonomy" id="39485"/>
    <lineage>
        <taxon>Bacteria</taxon>
        <taxon>Bacillati</taxon>
        <taxon>Bacillota</taxon>
        <taxon>Clostridia</taxon>
        <taxon>Lachnospirales</taxon>
        <taxon>Lachnospiraceae</taxon>
        <taxon>Lachnospira</taxon>
    </lineage>
</organism>
<dbReference type="GO" id="GO:0005886">
    <property type="term" value="C:plasma membrane"/>
    <property type="evidence" value="ECO:0007669"/>
    <property type="project" value="UniProtKB-SubCell"/>
</dbReference>
<dbReference type="PROSITE" id="PS00211">
    <property type="entry name" value="ABC_TRANSPORTER_1"/>
    <property type="match status" value="1"/>
</dbReference>
<feature type="transmembrane region" description="Helical" evidence="10">
    <location>
        <begin position="63"/>
        <end position="83"/>
    </location>
</feature>
<dbReference type="GO" id="GO:0016887">
    <property type="term" value="F:ATP hydrolysis activity"/>
    <property type="evidence" value="ECO:0007669"/>
    <property type="project" value="InterPro"/>
</dbReference>
<evidence type="ECO:0000256" key="7">
    <source>
        <dbReference type="ARBA" id="ARBA00022840"/>
    </source>
</evidence>
<evidence type="ECO:0000256" key="2">
    <source>
        <dbReference type="ARBA" id="ARBA00022448"/>
    </source>
</evidence>
<dbReference type="SMART" id="SM00382">
    <property type="entry name" value="AAA"/>
    <property type="match status" value="1"/>
</dbReference>
<proteinExistence type="predicted"/>
<dbReference type="InterPro" id="IPR017871">
    <property type="entry name" value="ABC_transporter-like_CS"/>
</dbReference>
<dbReference type="InterPro" id="IPR011527">
    <property type="entry name" value="ABC1_TM_dom"/>
</dbReference>
<sequence>MTQKNIFCKFLGLLENRLMIYIVSIIMMTTFYAVFEVTGSLFVKSIFDIAEKGNYEDVSVTMGFYLLIGIVAVCIASMFMYIYNNEAKKGSIEIKKKVFSKTLNFPMEFYDTHHSGELLSRLIYDTDKASEIYSSRLRRVLAPIISVLVYIIIMFIINPAMTLVLVLLNILLFLLNTLISKPMKKVGKESAEKSAIMTEKLSNMLTGIEVNKMYDFMHHNRKKYELANKEYCYVQRKRMYLVSILESLNVAFDMLCALLFLVIGIYFLQHQLVSLGDIAAVYTIYAALSLQFLQLGKYYPELMNCISFAERIFSFLDEKEECTEMVNDIQINSTYESSAINIDNLSFQYNVATPVLNQVTITIPKNKNVALIGRSGCGKSTIAKLLLGFYPISSGDIKFFGKSIKELGLENVRALIAYVPQEAYLFETNIIENIRYGKPNATDAEIINAAKLANAHDFIMKQADKYQTMIIGNGHNLSGGEKQRIAMARAIIKNSPIMILDEATSALDNESEFLIQDTITKLKKTKTIITIAHKQATIDFADIVIEL</sequence>
<keyword evidence="8 10" id="KW-1133">Transmembrane helix</keyword>
<dbReference type="SUPFAM" id="SSF90123">
    <property type="entry name" value="ABC transporter transmembrane region"/>
    <property type="match status" value="1"/>
</dbReference>
<feature type="domain" description="ABC transporter" evidence="11">
    <location>
        <begin position="340"/>
        <end position="547"/>
    </location>
</feature>
<evidence type="ECO:0000259" key="12">
    <source>
        <dbReference type="PROSITE" id="PS50929"/>
    </source>
</evidence>
<keyword evidence="9 10" id="KW-0472">Membrane</keyword>
<dbReference type="RefSeq" id="WP_118362994.1">
    <property type="nucleotide sequence ID" value="NZ_QSHM01000020.1"/>
</dbReference>
<keyword evidence="6" id="KW-0645">Protease</keyword>
<evidence type="ECO:0000313" key="14">
    <source>
        <dbReference type="Proteomes" id="UP000285844"/>
    </source>
</evidence>
<feature type="domain" description="ABC transmembrane type-1" evidence="12">
    <location>
        <begin position="25"/>
        <end position="304"/>
    </location>
</feature>
<keyword evidence="3" id="KW-1003">Cell membrane</keyword>
<evidence type="ECO:0000256" key="1">
    <source>
        <dbReference type="ARBA" id="ARBA00004651"/>
    </source>
</evidence>
<evidence type="ECO:0000256" key="10">
    <source>
        <dbReference type="SAM" id="Phobius"/>
    </source>
</evidence>
<keyword evidence="5" id="KW-0547">Nucleotide-binding</keyword>
<keyword evidence="4 10" id="KW-0812">Transmembrane</keyword>
<dbReference type="PANTHER" id="PTHR43394">
    <property type="entry name" value="ATP-DEPENDENT PERMEASE MDL1, MITOCHONDRIAL"/>
    <property type="match status" value="1"/>
</dbReference>
<dbReference type="GO" id="GO:0005524">
    <property type="term" value="F:ATP binding"/>
    <property type="evidence" value="ECO:0007669"/>
    <property type="project" value="UniProtKB-KW"/>
</dbReference>
<reference evidence="13 14" key="1">
    <citation type="submission" date="2018-08" db="EMBL/GenBank/DDBJ databases">
        <title>A genome reference for cultivated species of the human gut microbiota.</title>
        <authorList>
            <person name="Zou Y."/>
            <person name="Xue W."/>
            <person name="Luo G."/>
        </authorList>
    </citation>
    <scope>NUCLEOTIDE SEQUENCE [LARGE SCALE GENOMIC DNA]</scope>
    <source>
        <strain evidence="13 14">AM37-3BH</strain>
    </source>
</reference>
<dbReference type="SUPFAM" id="SSF52540">
    <property type="entry name" value="P-loop containing nucleoside triphosphate hydrolases"/>
    <property type="match status" value="1"/>
</dbReference>
<evidence type="ECO:0000313" key="13">
    <source>
        <dbReference type="EMBL" id="RHC11549.1"/>
    </source>
</evidence>
<keyword evidence="6" id="KW-0788">Thiol protease</keyword>
<dbReference type="GO" id="GO:0008234">
    <property type="term" value="F:cysteine-type peptidase activity"/>
    <property type="evidence" value="ECO:0007669"/>
    <property type="project" value="UniProtKB-KW"/>
</dbReference>
<dbReference type="InterPro" id="IPR027417">
    <property type="entry name" value="P-loop_NTPase"/>
</dbReference>
<dbReference type="Pfam" id="PF00664">
    <property type="entry name" value="ABC_membrane"/>
    <property type="match status" value="1"/>
</dbReference>
<evidence type="ECO:0000256" key="5">
    <source>
        <dbReference type="ARBA" id="ARBA00022741"/>
    </source>
</evidence>
<dbReference type="InterPro" id="IPR003593">
    <property type="entry name" value="AAA+_ATPase"/>
</dbReference>
<comment type="subcellular location">
    <subcellularLocation>
        <location evidence="1">Cell membrane</location>
        <topology evidence="1">Multi-pass membrane protein</topology>
    </subcellularLocation>
</comment>
<keyword evidence="2" id="KW-0813">Transport</keyword>
<dbReference type="GO" id="GO:0015421">
    <property type="term" value="F:ABC-type oligopeptide transporter activity"/>
    <property type="evidence" value="ECO:0007669"/>
    <property type="project" value="TreeGrafter"/>
</dbReference>
<dbReference type="InterPro" id="IPR036640">
    <property type="entry name" value="ABC1_TM_sf"/>
</dbReference>
<protein>
    <submittedName>
        <fullName evidence="13">ABC transporter ATP-binding protein</fullName>
    </submittedName>
</protein>
<name>A0A413YR64_9FIRM</name>
<dbReference type="Proteomes" id="UP000285844">
    <property type="component" value="Unassembled WGS sequence"/>
</dbReference>